<dbReference type="InterPro" id="IPR013786">
    <property type="entry name" value="AcylCoA_DH/ox_N"/>
</dbReference>
<evidence type="ECO:0000259" key="3">
    <source>
        <dbReference type="Pfam" id="PF02771"/>
    </source>
</evidence>
<accession>A0A508STI7</accession>
<dbReference type="GO" id="GO:0003995">
    <property type="term" value="F:acyl-CoA dehydrogenase activity"/>
    <property type="evidence" value="ECO:0007669"/>
    <property type="project" value="TreeGrafter"/>
</dbReference>
<dbReference type="InterPro" id="IPR046373">
    <property type="entry name" value="Acyl-CoA_Oxase/DH_mid-dom_sf"/>
</dbReference>
<keyword evidence="6" id="KW-1185">Reference proteome</keyword>
<dbReference type="GO" id="GO:0005737">
    <property type="term" value="C:cytoplasm"/>
    <property type="evidence" value="ECO:0007669"/>
    <property type="project" value="TreeGrafter"/>
</dbReference>
<gene>
    <name evidence="5" type="primary">hsaA_1</name>
    <name evidence="5" type="ORF">CI1B_09770</name>
</gene>
<evidence type="ECO:0000256" key="1">
    <source>
        <dbReference type="ARBA" id="ARBA00023002"/>
    </source>
</evidence>
<dbReference type="AlphaFoldDB" id="A0A508STI7"/>
<evidence type="ECO:0000259" key="4">
    <source>
        <dbReference type="Pfam" id="PF08028"/>
    </source>
</evidence>
<dbReference type="PANTHER" id="PTHR48083">
    <property type="entry name" value="MEDIUM-CHAIN SPECIFIC ACYL-COA DEHYDROGENASE, MITOCHONDRIAL-RELATED"/>
    <property type="match status" value="1"/>
</dbReference>
<evidence type="ECO:0000256" key="2">
    <source>
        <dbReference type="ARBA" id="ARBA00049661"/>
    </source>
</evidence>
<dbReference type="SUPFAM" id="SSF56645">
    <property type="entry name" value="Acyl-CoA dehydrogenase NM domain-like"/>
    <property type="match status" value="1"/>
</dbReference>
<keyword evidence="1 5" id="KW-0560">Oxidoreductase</keyword>
<dbReference type="Pfam" id="PF08028">
    <property type="entry name" value="Acyl-CoA_dh_2"/>
    <property type="match status" value="1"/>
</dbReference>
<dbReference type="GO" id="GO:0050660">
    <property type="term" value="F:flavin adenine dinucleotide binding"/>
    <property type="evidence" value="ECO:0007669"/>
    <property type="project" value="InterPro"/>
</dbReference>
<dbReference type="InterPro" id="IPR037069">
    <property type="entry name" value="AcylCoA_DH/ox_N_sf"/>
</dbReference>
<dbReference type="SUPFAM" id="SSF47203">
    <property type="entry name" value="Acyl-CoA dehydrogenase C-terminal domain-like"/>
    <property type="match status" value="1"/>
</dbReference>
<feature type="domain" description="Acyl-CoA dehydrogenase/oxidase N-terminal" evidence="3">
    <location>
        <begin position="23"/>
        <end position="91"/>
    </location>
</feature>
<proteinExistence type="inferred from homology"/>
<sequence>MHARAEASVADHLAAVARLAPLIAEQRQHFDRERRLPDAVFRALAEAGLFRLYLPKALGGPEFSPFDFMTIVEAASALDGSVGWLVGNGAGMSRIGGYLPADVVRSWFADPMAFIASATGAVGTAVEVEGGYRVSGRWPFGSGAHHATRFMGLASVKGPDGKDGPSLCCYFDRAEVRVHDTWFVSGLRGTGSCDFEIEDSFLPASHVHPLIDFQPTQSAVIYRLPALSAFPWTVSVVPLGIAHGALDAFIALASKKPRMAGGGQLRDGELVQALVGRAEAAVRSARALLIEAMTELMAAVDAGGDRLIEARVLFRVACANAAESAARVVEMLAAPAGTAAIFETGTLERSIRDVQAAIKHVAMTQNSYVLAGRISLGLPLGTTRF</sequence>
<dbReference type="Pfam" id="PF02771">
    <property type="entry name" value="Acyl-CoA_dh_N"/>
    <property type="match status" value="1"/>
</dbReference>
<organism evidence="5 6">
    <name type="scientific">Bradyrhizobium ivorense</name>
    <dbReference type="NCBI Taxonomy" id="2511166"/>
    <lineage>
        <taxon>Bacteria</taxon>
        <taxon>Pseudomonadati</taxon>
        <taxon>Pseudomonadota</taxon>
        <taxon>Alphaproteobacteria</taxon>
        <taxon>Hyphomicrobiales</taxon>
        <taxon>Nitrobacteraceae</taxon>
        <taxon>Bradyrhizobium</taxon>
    </lineage>
</organism>
<dbReference type="RefSeq" id="WP_172627917.1">
    <property type="nucleotide sequence ID" value="NZ_CAADFC020000004.1"/>
</dbReference>
<evidence type="ECO:0000313" key="6">
    <source>
        <dbReference type="Proteomes" id="UP000328092"/>
    </source>
</evidence>
<evidence type="ECO:0000313" key="5">
    <source>
        <dbReference type="EMBL" id="VIO65869.1"/>
    </source>
</evidence>
<dbReference type="Gene3D" id="1.10.540.10">
    <property type="entry name" value="Acyl-CoA dehydrogenase/oxidase, N-terminal domain"/>
    <property type="match status" value="1"/>
</dbReference>
<dbReference type="EC" id="1.14.14.12" evidence="5"/>
<dbReference type="EMBL" id="CAADFC020000004">
    <property type="protein sequence ID" value="VIO65869.1"/>
    <property type="molecule type" value="Genomic_DNA"/>
</dbReference>
<comment type="caution">
    <text evidence="5">The sequence shown here is derived from an EMBL/GenBank/DDBJ whole genome shotgun (WGS) entry which is preliminary data.</text>
</comment>
<name>A0A508STI7_9BRAD</name>
<protein>
    <submittedName>
        <fullName evidence="5">Flavin-dependent monooxygenase, oxygenase subunit HsaA</fullName>
        <ecNumber evidence="5">1.14.14.12</ecNumber>
    </submittedName>
</protein>
<reference evidence="5" key="1">
    <citation type="submission" date="2019-02" db="EMBL/GenBank/DDBJ databases">
        <authorList>
            <person name="Pothier F.J."/>
        </authorList>
    </citation>
    <scope>NUCLEOTIDE SEQUENCE</scope>
    <source>
        <strain evidence="5">CI-1B</strain>
    </source>
</reference>
<dbReference type="Proteomes" id="UP000328092">
    <property type="component" value="Unassembled WGS sequence"/>
</dbReference>
<dbReference type="InterPro" id="IPR050741">
    <property type="entry name" value="Acyl-CoA_dehydrogenase"/>
</dbReference>
<comment type="similarity">
    <text evidence="2">Belongs to the HpaH/HsaA monooxygenase family.</text>
</comment>
<dbReference type="Gene3D" id="1.20.140.10">
    <property type="entry name" value="Butyryl-CoA Dehydrogenase, subunit A, domain 3"/>
    <property type="match status" value="1"/>
</dbReference>
<dbReference type="Gene3D" id="2.40.110.10">
    <property type="entry name" value="Butyryl-CoA Dehydrogenase, subunit A, domain 2"/>
    <property type="match status" value="1"/>
</dbReference>
<dbReference type="GO" id="GO:0033539">
    <property type="term" value="P:fatty acid beta-oxidation using acyl-CoA dehydrogenase"/>
    <property type="evidence" value="ECO:0007669"/>
    <property type="project" value="TreeGrafter"/>
</dbReference>
<feature type="domain" description="Acyl-CoA dehydrogenase C-terminal" evidence="4">
    <location>
        <begin position="234"/>
        <end position="364"/>
    </location>
</feature>
<dbReference type="PIRSF" id="PIRSF016578">
    <property type="entry name" value="HsaA"/>
    <property type="match status" value="1"/>
</dbReference>
<dbReference type="PANTHER" id="PTHR48083:SF5">
    <property type="entry name" value="NRGC PROTEIN"/>
    <property type="match status" value="1"/>
</dbReference>
<dbReference type="GO" id="GO:0036383">
    <property type="term" value="F:3-hydroxy-9,10-secoandrosta-1,3,5(10)-triene-9,17-dione monooxygenase activity"/>
    <property type="evidence" value="ECO:0007669"/>
    <property type="project" value="UniProtKB-EC"/>
</dbReference>
<dbReference type="InterPro" id="IPR013107">
    <property type="entry name" value="Acyl-CoA_DH_C"/>
</dbReference>
<dbReference type="InterPro" id="IPR009100">
    <property type="entry name" value="AcylCoA_DH/oxidase_NM_dom_sf"/>
</dbReference>
<keyword evidence="5" id="KW-0503">Monooxygenase</keyword>
<dbReference type="InterPro" id="IPR036250">
    <property type="entry name" value="AcylCo_DH-like_C"/>
</dbReference>